<comment type="caution">
    <text evidence="1">The sequence shown here is derived from an EMBL/GenBank/DDBJ whole genome shotgun (WGS) entry which is preliminary data.</text>
</comment>
<gene>
    <name evidence="1" type="ORF">QE382_003216</name>
</gene>
<reference evidence="1 2" key="1">
    <citation type="submission" date="2023-07" db="EMBL/GenBank/DDBJ databases">
        <title>Functional and genomic diversity of the sorghum phyllosphere microbiome.</title>
        <authorList>
            <person name="Shade A."/>
        </authorList>
    </citation>
    <scope>NUCLEOTIDE SEQUENCE [LARGE SCALE GENOMIC DNA]</scope>
    <source>
        <strain evidence="1 2">SORGH_AS_0892</strain>
    </source>
</reference>
<organism evidence="1 2">
    <name type="scientific">Sphingobacterium zeae</name>
    <dbReference type="NCBI Taxonomy" id="1776859"/>
    <lineage>
        <taxon>Bacteria</taxon>
        <taxon>Pseudomonadati</taxon>
        <taxon>Bacteroidota</taxon>
        <taxon>Sphingobacteriia</taxon>
        <taxon>Sphingobacteriales</taxon>
        <taxon>Sphingobacteriaceae</taxon>
        <taxon>Sphingobacterium</taxon>
    </lineage>
</organism>
<evidence type="ECO:0000313" key="1">
    <source>
        <dbReference type="EMBL" id="MDQ1151232.1"/>
    </source>
</evidence>
<dbReference type="Proteomes" id="UP001244640">
    <property type="component" value="Unassembled WGS sequence"/>
</dbReference>
<accession>A0ABU0U8E2</accession>
<keyword evidence="2" id="KW-1185">Reference proteome</keyword>
<evidence type="ECO:0000313" key="2">
    <source>
        <dbReference type="Proteomes" id="UP001244640"/>
    </source>
</evidence>
<sequence>MYKETKNDMINIQRIVLITIALLFFFGDSHGQQNVSTSGIIQFQKKVNNHAQFKNMFDDQTPQGKRLIDNFTKMTEPFDTFYFSLEYADNNTLYKSEEYVESRNILSEITAQNAVFTDLDQKHAISAMTIFDKKINMDEKTMSIKWKLTDETRNIAGYNCIRANGVFGDSIYVVAFYTEDIALSGGPEHFNGLPGMILGIALPHDHVTWFATKVYKRSTSGPLQREFGGAKISRSEIPGYLKKAVIPKIKIKEEMFDRIMY</sequence>
<dbReference type="Pfam" id="PF09697">
    <property type="entry name" value="Porph_ging"/>
    <property type="match status" value="1"/>
</dbReference>
<dbReference type="InterPro" id="IPR005901">
    <property type="entry name" value="GLPGLI"/>
</dbReference>
<protein>
    <submittedName>
        <fullName evidence="1">GLPGLI family protein</fullName>
    </submittedName>
</protein>
<dbReference type="RefSeq" id="WP_307186745.1">
    <property type="nucleotide sequence ID" value="NZ_JAUTBA010000001.1"/>
</dbReference>
<proteinExistence type="predicted"/>
<dbReference type="NCBIfam" id="TIGR01200">
    <property type="entry name" value="GLPGLI"/>
    <property type="match status" value="1"/>
</dbReference>
<name>A0ABU0U8E2_9SPHI</name>
<dbReference type="EMBL" id="JAUTBA010000001">
    <property type="protein sequence ID" value="MDQ1151232.1"/>
    <property type="molecule type" value="Genomic_DNA"/>
</dbReference>